<dbReference type="EMBL" id="JAGSPJ010000003">
    <property type="protein sequence ID" value="MBR7800227.1"/>
    <property type="molecule type" value="Genomic_DNA"/>
</dbReference>
<organism evidence="1 2">
    <name type="scientific">Undibacterium fentianense</name>
    <dbReference type="NCBI Taxonomy" id="2828728"/>
    <lineage>
        <taxon>Bacteria</taxon>
        <taxon>Pseudomonadati</taxon>
        <taxon>Pseudomonadota</taxon>
        <taxon>Betaproteobacteria</taxon>
        <taxon>Burkholderiales</taxon>
        <taxon>Oxalobacteraceae</taxon>
        <taxon>Undibacterium</taxon>
    </lineage>
</organism>
<protein>
    <submittedName>
        <fullName evidence="1">Uncharacterized protein</fullName>
    </submittedName>
</protein>
<accession>A0A941E2W2</accession>
<dbReference type="RefSeq" id="WP_212675350.1">
    <property type="nucleotide sequence ID" value="NZ_JAGSPJ010000003.1"/>
</dbReference>
<sequence>MHAQKWPQIRIACVWLIFPILVFLLICTTCGSTSQKEDDPVDYISFSNMTMSFENIDWLMPDGTLYHQRANYIGPSKKLGLVTSCKLGENVRQKIIKLINNSSLIDAKSDEQYQNQPDLAAYYLFMHRKSGKSKGRYIYASTENIPFNLLMDEINKISCDQNIVLKGEIPLHWKPKLFPAYKVYAEENS</sequence>
<evidence type="ECO:0000313" key="2">
    <source>
        <dbReference type="Proteomes" id="UP000678545"/>
    </source>
</evidence>
<name>A0A941E2W2_9BURK</name>
<reference evidence="1" key="1">
    <citation type="submission" date="2021-04" db="EMBL/GenBank/DDBJ databases">
        <title>novel species isolated from subtropical streams in China.</title>
        <authorList>
            <person name="Lu H."/>
        </authorList>
    </citation>
    <scope>NUCLEOTIDE SEQUENCE</scope>
    <source>
        <strain evidence="1">FT137W</strain>
    </source>
</reference>
<dbReference type="Proteomes" id="UP000678545">
    <property type="component" value="Unassembled WGS sequence"/>
</dbReference>
<keyword evidence="2" id="KW-1185">Reference proteome</keyword>
<comment type="caution">
    <text evidence="1">The sequence shown here is derived from an EMBL/GenBank/DDBJ whole genome shotgun (WGS) entry which is preliminary data.</text>
</comment>
<dbReference type="AlphaFoldDB" id="A0A941E2W2"/>
<gene>
    <name evidence="1" type="ORF">KDM90_09475</name>
</gene>
<evidence type="ECO:0000313" key="1">
    <source>
        <dbReference type="EMBL" id="MBR7800227.1"/>
    </source>
</evidence>
<proteinExistence type="predicted"/>